<evidence type="ECO:0000256" key="1">
    <source>
        <dbReference type="ARBA" id="ARBA00022614"/>
    </source>
</evidence>
<dbReference type="InterPro" id="IPR011029">
    <property type="entry name" value="DEATH-like_dom_sf"/>
</dbReference>
<dbReference type="Proteomes" id="UP001176940">
    <property type="component" value="Unassembled WGS sequence"/>
</dbReference>
<dbReference type="InterPro" id="IPR007111">
    <property type="entry name" value="NACHT_NTPase"/>
</dbReference>
<reference evidence="4" key="1">
    <citation type="submission" date="2023-07" db="EMBL/GenBank/DDBJ databases">
        <authorList>
            <person name="Stuckert A."/>
        </authorList>
    </citation>
    <scope>NUCLEOTIDE SEQUENCE</scope>
</reference>
<evidence type="ECO:0000259" key="3">
    <source>
        <dbReference type="PROSITE" id="PS50837"/>
    </source>
</evidence>
<gene>
    <name evidence="4" type="ORF">RIMI_LOCUS18110293</name>
</gene>
<name>A0ABN9M922_9NEOB</name>
<accession>A0ABN9M922</accession>
<protein>
    <recommendedName>
        <fullName evidence="3">NACHT domain-containing protein</fullName>
    </recommendedName>
</protein>
<feature type="domain" description="NACHT" evidence="3">
    <location>
        <begin position="241"/>
        <end position="371"/>
    </location>
</feature>
<dbReference type="InterPro" id="IPR027417">
    <property type="entry name" value="P-loop_NTPase"/>
</dbReference>
<comment type="caution">
    <text evidence="4">The sequence shown here is derived from an EMBL/GenBank/DDBJ whole genome shotgun (WGS) entry which is preliminary data.</text>
</comment>
<keyword evidence="1" id="KW-0433">Leucine-rich repeat</keyword>
<evidence type="ECO:0000313" key="4">
    <source>
        <dbReference type="EMBL" id="CAJ0962162.1"/>
    </source>
</evidence>
<dbReference type="InterPro" id="IPR051261">
    <property type="entry name" value="NLR"/>
</dbReference>
<dbReference type="Gene3D" id="3.40.50.300">
    <property type="entry name" value="P-loop containing nucleotide triphosphate hydrolases"/>
    <property type="match status" value="1"/>
</dbReference>
<dbReference type="PANTHER" id="PTHR24106">
    <property type="entry name" value="NACHT, LRR AND CARD DOMAINS-CONTAINING"/>
    <property type="match status" value="1"/>
</dbReference>
<evidence type="ECO:0000256" key="2">
    <source>
        <dbReference type="ARBA" id="ARBA00022737"/>
    </source>
</evidence>
<sequence>MSEKTECLPKVQSCRPSLAKWLEKNPAVLLRWLHDAGAISQQTYFNLLEKRPESNQVISMLEIMLKNENSCRMFIHVLQQVQEHYSPELRIWLRNTFPVYYKQPTGAIDLEKPMKKSTWSRIKGGFKRGKKYNLEKEGQPSNVLGERPQLQDALQDHMQSQLKQNVKIQGKLETSHCWCQMFEIRYTELFITNEDPSGLQGQHEYLVLANRRARMYEHNKHQKINLIDIFSPLEPTAQGPNVVLMTGIAGIGKTYAMQRIMHEWAIGKAFNNVSCAINFAFREINLLEEPISLVELIKQKHAHLQNIVEHLCSNPQGLLVLLDGLDEFKHCVSQGNKVQSCKHPAPIKDLVYSLLNRSLLQGAYIVVTSRPRPSLPLDTFDGKWSSLDLRKNKSKIFVLGSSEKRRYLKKC</sequence>
<dbReference type="Gene3D" id="1.10.533.10">
    <property type="entry name" value="Death Domain, Fas"/>
    <property type="match status" value="1"/>
</dbReference>
<dbReference type="EMBL" id="CAUEEQ010054516">
    <property type="protein sequence ID" value="CAJ0962162.1"/>
    <property type="molecule type" value="Genomic_DNA"/>
</dbReference>
<proteinExistence type="predicted"/>
<dbReference type="PROSITE" id="PS50837">
    <property type="entry name" value="NACHT"/>
    <property type="match status" value="1"/>
</dbReference>
<dbReference type="SUPFAM" id="SSF52540">
    <property type="entry name" value="P-loop containing nucleoside triphosphate hydrolases"/>
    <property type="match status" value="1"/>
</dbReference>
<organism evidence="4 5">
    <name type="scientific">Ranitomeya imitator</name>
    <name type="common">mimic poison frog</name>
    <dbReference type="NCBI Taxonomy" id="111125"/>
    <lineage>
        <taxon>Eukaryota</taxon>
        <taxon>Metazoa</taxon>
        <taxon>Chordata</taxon>
        <taxon>Craniata</taxon>
        <taxon>Vertebrata</taxon>
        <taxon>Euteleostomi</taxon>
        <taxon>Amphibia</taxon>
        <taxon>Batrachia</taxon>
        <taxon>Anura</taxon>
        <taxon>Neobatrachia</taxon>
        <taxon>Hyloidea</taxon>
        <taxon>Dendrobatidae</taxon>
        <taxon>Dendrobatinae</taxon>
        <taxon>Ranitomeya</taxon>
    </lineage>
</organism>
<evidence type="ECO:0000313" key="5">
    <source>
        <dbReference type="Proteomes" id="UP001176940"/>
    </source>
</evidence>
<dbReference type="Pfam" id="PF05729">
    <property type="entry name" value="NACHT"/>
    <property type="match status" value="1"/>
</dbReference>
<keyword evidence="2" id="KW-0677">Repeat</keyword>
<keyword evidence="5" id="KW-1185">Reference proteome</keyword>